<proteinExistence type="inferred from homology"/>
<keyword evidence="3" id="KW-0813">Transport</keyword>
<evidence type="ECO:0000256" key="3">
    <source>
        <dbReference type="ARBA" id="ARBA00022448"/>
    </source>
</evidence>
<evidence type="ECO:0000256" key="5">
    <source>
        <dbReference type="ARBA" id="ARBA00022989"/>
    </source>
</evidence>
<keyword evidence="8" id="KW-0934">Plastid</keyword>
<comment type="similarity">
    <text evidence="2 7">Belongs to the MlaE permease family.</text>
</comment>
<accession>A0A9Y1I297</accession>
<feature type="transmembrane region" description="Helical" evidence="7">
    <location>
        <begin position="48"/>
        <end position="69"/>
    </location>
</feature>
<reference evidence="8" key="1">
    <citation type="journal article" date="2023" name="J. Phycol.">
        <title>Revised classification of the Cyanidiophyceae based on plastid genome data with descriptions of the Cavernulicolales ord. nov. and Galdieriales ord. nov. (Rhodophyta).</title>
        <authorList>
            <person name="Park S.I."/>
            <person name="Cho C.H."/>
            <person name="Ciniglia C."/>
            <person name="Huang T.Y."/>
            <person name="Liu S.L."/>
            <person name="Bustamante D.E."/>
            <person name="Calderon M.S."/>
            <person name="Mansilla A."/>
            <person name="McDermott T."/>
            <person name="Andersen R.A."/>
            <person name="Yoon H.S."/>
        </authorList>
    </citation>
    <scope>NUCLEOTIDE SEQUENCE</scope>
</reference>
<dbReference type="EMBL" id="OP616811">
    <property type="protein sequence ID" value="WDA98939.1"/>
    <property type="molecule type" value="Genomic_DNA"/>
</dbReference>
<dbReference type="Pfam" id="PF02405">
    <property type="entry name" value="MlaE"/>
    <property type="match status" value="1"/>
</dbReference>
<evidence type="ECO:0000256" key="6">
    <source>
        <dbReference type="ARBA" id="ARBA00023136"/>
    </source>
</evidence>
<evidence type="ECO:0000256" key="2">
    <source>
        <dbReference type="ARBA" id="ARBA00007556"/>
    </source>
</evidence>
<sequence>MKYLNKNNSFFLWSKRFSKAIFLSGEILIHLKKNKIYKINLIEQLNKVGIQSLSICLITACFVGMVFTIQVAKEFIYFEATSALGGVLSLALSRELSPVLTSVIIAGRIGSAFTAEIATMQVTEQIDALYILKTNPLDYLVIPRILACASMLPILSLLSFLTGLASSLLVSALFYNINPNIFINSSQYALTLWDILSGLIKSIVFGILIALISCSWGLTTKGGAKNVGESTTMAVVTSLLFIFTVDFLLSYLMYNNVGSAMSRIL</sequence>
<dbReference type="NCBIfam" id="TIGR00056">
    <property type="entry name" value="MlaE family lipid ABC transporter permease subunit"/>
    <property type="match status" value="1"/>
</dbReference>
<feature type="transmembrane region" description="Helical" evidence="7">
    <location>
        <begin position="154"/>
        <end position="175"/>
    </location>
</feature>
<evidence type="ECO:0000313" key="8">
    <source>
        <dbReference type="EMBL" id="WDA98939.1"/>
    </source>
</evidence>
<name>A0A9Y1I297_9RHOD</name>
<evidence type="ECO:0000256" key="1">
    <source>
        <dbReference type="ARBA" id="ARBA00004141"/>
    </source>
</evidence>
<keyword evidence="4 7" id="KW-0812">Transmembrane</keyword>
<gene>
    <name evidence="8" type="primary">ycf63</name>
    <name evidence="8" type="ORF">SCTW_157</name>
</gene>
<evidence type="ECO:0000256" key="7">
    <source>
        <dbReference type="RuleBase" id="RU362044"/>
    </source>
</evidence>
<dbReference type="InterPro" id="IPR003453">
    <property type="entry name" value="ABC_MlaE_roteobac"/>
</dbReference>
<organism evidence="8">
    <name type="scientific">Sciadococcus taiwanensis</name>
    <dbReference type="NCBI Taxonomy" id="3028030"/>
    <lineage>
        <taxon>Eukaryota</taxon>
        <taxon>Rhodophyta</taxon>
        <taxon>Bangiophyceae</taxon>
        <taxon>Cavernulicolales</taxon>
        <taxon>Cavernulicolaceae</taxon>
        <taxon>Sciadococcus</taxon>
    </lineage>
</organism>
<dbReference type="AlphaFoldDB" id="A0A9Y1I297"/>
<dbReference type="PANTHER" id="PTHR30188">
    <property type="entry name" value="ABC TRANSPORTER PERMEASE PROTEIN-RELATED"/>
    <property type="match status" value="1"/>
</dbReference>
<evidence type="ECO:0000256" key="4">
    <source>
        <dbReference type="ARBA" id="ARBA00022692"/>
    </source>
</evidence>
<dbReference type="InterPro" id="IPR030802">
    <property type="entry name" value="Permease_MalE"/>
</dbReference>
<comment type="caution">
    <text evidence="7">Lacks conserved residue(s) required for the propagation of feature annotation.</text>
</comment>
<feature type="transmembrane region" description="Helical" evidence="7">
    <location>
        <begin position="195"/>
        <end position="219"/>
    </location>
</feature>
<geneLocation type="plastid" evidence="8"/>
<comment type="subcellular location">
    <subcellularLocation>
        <location evidence="1">Membrane</location>
        <topology evidence="1">Multi-pass membrane protein</topology>
    </subcellularLocation>
</comment>
<feature type="transmembrane region" description="Helical" evidence="7">
    <location>
        <begin position="231"/>
        <end position="254"/>
    </location>
</feature>
<dbReference type="GO" id="GO:0043190">
    <property type="term" value="C:ATP-binding cassette (ABC) transporter complex"/>
    <property type="evidence" value="ECO:0007669"/>
    <property type="project" value="InterPro"/>
</dbReference>
<keyword evidence="5 7" id="KW-1133">Transmembrane helix</keyword>
<keyword evidence="6 7" id="KW-0472">Membrane</keyword>
<dbReference type="PANTHER" id="PTHR30188:SF4">
    <property type="entry name" value="PROTEIN TRIGALACTOSYLDIACYLGLYCEROL 1, CHLOROPLASTIC"/>
    <property type="match status" value="1"/>
</dbReference>
<protein>
    <submittedName>
        <fullName evidence="8">MlaE family lipid ABC transporter permease subunit</fullName>
    </submittedName>
</protein>
<dbReference type="GO" id="GO:0005548">
    <property type="term" value="F:phospholipid transporter activity"/>
    <property type="evidence" value="ECO:0007669"/>
    <property type="project" value="TreeGrafter"/>
</dbReference>